<organism evidence="2 3">
    <name type="scientific">Qipengyuania flava</name>
    <dbReference type="NCBI Taxonomy" id="192812"/>
    <lineage>
        <taxon>Bacteria</taxon>
        <taxon>Pseudomonadati</taxon>
        <taxon>Pseudomonadota</taxon>
        <taxon>Alphaproteobacteria</taxon>
        <taxon>Sphingomonadales</taxon>
        <taxon>Erythrobacteraceae</taxon>
        <taxon>Qipengyuania</taxon>
    </lineage>
</organism>
<evidence type="ECO:0000313" key="3">
    <source>
        <dbReference type="Proteomes" id="UP000290057"/>
    </source>
</evidence>
<dbReference type="RefSeq" id="WP_225982246.1">
    <property type="nucleotide sequence ID" value="NZ_AP019389.1"/>
</dbReference>
<reference evidence="2 3" key="1">
    <citation type="submission" date="2019-01" db="EMBL/GenBank/DDBJ databases">
        <title>Complete genome sequence of Erythrobacter flavus KJ5.</title>
        <authorList>
            <person name="Kanesaki Y."/>
            <person name="Brotosudarmo T."/>
            <person name="Moriuchi R."/>
            <person name="Awai K."/>
        </authorList>
    </citation>
    <scope>NUCLEOTIDE SEQUENCE [LARGE SCALE GENOMIC DNA]</scope>
    <source>
        <strain evidence="2 3">KJ5</strain>
    </source>
</reference>
<dbReference type="EMBL" id="AP019389">
    <property type="protein sequence ID" value="BBI19693.1"/>
    <property type="molecule type" value="Genomic_DNA"/>
</dbReference>
<dbReference type="SUPFAM" id="SSF51126">
    <property type="entry name" value="Pectin lyase-like"/>
    <property type="match status" value="1"/>
</dbReference>
<dbReference type="AlphaFoldDB" id="A0A3T1CFJ4"/>
<dbReference type="Proteomes" id="UP000290057">
    <property type="component" value="Chromosome"/>
</dbReference>
<feature type="domain" description="Right handed beta helix" evidence="1">
    <location>
        <begin position="139"/>
        <end position="269"/>
    </location>
</feature>
<dbReference type="Gene3D" id="2.160.20.10">
    <property type="entry name" value="Single-stranded right-handed beta-helix, Pectin lyase-like"/>
    <property type="match status" value="1"/>
</dbReference>
<dbReference type="Pfam" id="PF13229">
    <property type="entry name" value="Beta_helix"/>
    <property type="match status" value="1"/>
</dbReference>
<name>A0A3T1CFJ4_9SPHN</name>
<keyword evidence="3" id="KW-1185">Reference proteome</keyword>
<dbReference type="InterPro" id="IPR011050">
    <property type="entry name" value="Pectin_lyase_fold/virulence"/>
</dbReference>
<dbReference type="InterPro" id="IPR039448">
    <property type="entry name" value="Beta_helix"/>
</dbReference>
<protein>
    <recommendedName>
        <fullName evidence="1">Right handed beta helix domain-containing protein</fullName>
    </recommendedName>
</protein>
<dbReference type="GeneID" id="69696483"/>
<dbReference type="InterPro" id="IPR012334">
    <property type="entry name" value="Pectin_lyas_fold"/>
</dbReference>
<proteinExistence type="predicted"/>
<evidence type="ECO:0000313" key="2">
    <source>
        <dbReference type="EMBL" id="BBI19693.1"/>
    </source>
</evidence>
<sequence>MLTIKSYAIAMVSPFVPPASRLPRWLLASVALVAVGAIPVAALLAQNGPSASFTVAETGRGYGSLQAAVDAIGDREGTVVIAPGNWNECAVQREGVVHFRAAEAGRSLLGGKACEGKAALVLRGRGASVEGLVFADLAVEDGNGAGIRLEEGPLRVSQSWFRDSQQGILTANGVDSELVVDKSTFTRLGTCEYSGGCAHSIYAGDYGSVTVTRTRFEQGTGGHYLKSRAARIVVEDCSFDDANGNGTNYLIDLPNGGNGVIRGNWFVQGRDKENWSTMIAIGAEGARYSSDGLIIAENDARLAPGLTRNPSFVADWTGDALVIENNRLGPNISPFESR</sequence>
<accession>A0A3T1CFJ4</accession>
<evidence type="ECO:0000259" key="1">
    <source>
        <dbReference type="Pfam" id="PF13229"/>
    </source>
</evidence>
<gene>
    <name evidence="2" type="ORF">EKJ_05400</name>
</gene>